<protein>
    <recommendedName>
        <fullName evidence="1">YozE SAM-like domain-containing protein</fullName>
    </recommendedName>
</protein>
<proteinExistence type="predicted"/>
<reference evidence="2 3" key="1">
    <citation type="journal article" date="2016" name="Front. Microbiol.">
        <title>Comprehensive Phylogenetic Analysis of Bovine Non-aureus Staphylococci Species Based on Whole-Genome Sequencing.</title>
        <authorList>
            <person name="Naushad S."/>
            <person name="Barkema H.W."/>
            <person name="Luby C."/>
            <person name="Condas L.A."/>
            <person name="Nobrega D.B."/>
            <person name="Carson D.A."/>
            <person name="De Buck J."/>
        </authorList>
    </citation>
    <scope>NUCLEOTIDE SEQUENCE [LARGE SCALE GENOMIC DNA]</scope>
    <source>
        <strain evidence="2 3">SNUC 505</strain>
    </source>
</reference>
<feature type="domain" description="YozE SAM-like" evidence="1">
    <location>
        <begin position="16"/>
        <end position="81"/>
    </location>
</feature>
<dbReference type="EMBL" id="PZBZ01000028">
    <property type="protein sequence ID" value="PTG14300.1"/>
    <property type="molecule type" value="Genomic_DNA"/>
</dbReference>
<gene>
    <name evidence="2" type="ORF">BU653_06240</name>
</gene>
<dbReference type="RefSeq" id="WP_107360625.1">
    <property type="nucleotide sequence ID" value="NZ_PZAI01000031.1"/>
</dbReference>
<organism evidence="2 3">
    <name type="scientific">Staphylococcus chromogenes</name>
    <name type="common">Staphylococcus hyicus subsp. chromogenes</name>
    <dbReference type="NCBI Taxonomy" id="46126"/>
    <lineage>
        <taxon>Bacteria</taxon>
        <taxon>Bacillati</taxon>
        <taxon>Bacillota</taxon>
        <taxon>Bacilli</taxon>
        <taxon>Bacillales</taxon>
        <taxon>Staphylococcaceae</taxon>
        <taxon>Staphylococcus</taxon>
    </lineage>
</organism>
<accession>A0AAE5SZ55</accession>
<evidence type="ECO:0000313" key="2">
    <source>
        <dbReference type="EMBL" id="PTG14300.1"/>
    </source>
</evidence>
<dbReference type="Pfam" id="PF06855">
    <property type="entry name" value="YozE_SAM_like"/>
    <property type="match status" value="1"/>
</dbReference>
<dbReference type="Gene3D" id="1.10.150.260">
    <property type="entry name" value="YozE SAM-like"/>
    <property type="match status" value="1"/>
</dbReference>
<dbReference type="InterPro" id="IPR023089">
    <property type="entry name" value="YozE_SAM-like"/>
</dbReference>
<sequence length="86" mass="10227">MWYNICWLVDEVNYLSFYDYMQDFLDDDTPLGDLARHIYAHAEFPKGLTTSDEILACFRDAQRYDHLNYADLKRAIALYMQFGSLK</sequence>
<comment type="caution">
    <text evidence="2">The sequence shown here is derived from an EMBL/GenBank/DDBJ whole genome shotgun (WGS) entry which is preliminary data.</text>
</comment>
<evidence type="ECO:0000259" key="1">
    <source>
        <dbReference type="Pfam" id="PF06855"/>
    </source>
</evidence>
<dbReference type="Proteomes" id="UP000242704">
    <property type="component" value="Unassembled WGS sequence"/>
</dbReference>
<name>A0AAE5SZ55_STACR</name>
<dbReference type="AlphaFoldDB" id="A0AAE5SZ55"/>
<evidence type="ECO:0000313" key="3">
    <source>
        <dbReference type="Proteomes" id="UP000242704"/>
    </source>
</evidence>
<dbReference type="SUPFAM" id="SSF140652">
    <property type="entry name" value="YozE-like"/>
    <property type="match status" value="1"/>
</dbReference>
<dbReference type="InterPro" id="IPR036806">
    <property type="entry name" value="YozE_SAM-like_sf"/>
</dbReference>